<organism evidence="6 7">
    <name type="scientific">Micromonospora inyonensis</name>
    <dbReference type="NCBI Taxonomy" id="47866"/>
    <lineage>
        <taxon>Bacteria</taxon>
        <taxon>Bacillati</taxon>
        <taxon>Actinomycetota</taxon>
        <taxon>Actinomycetes</taxon>
        <taxon>Micromonosporales</taxon>
        <taxon>Micromonosporaceae</taxon>
        <taxon>Micromonospora</taxon>
    </lineage>
</organism>
<dbReference type="Pfam" id="PF00126">
    <property type="entry name" value="HTH_1"/>
    <property type="match status" value="1"/>
</dbReference>
<dbReference type="Proteomes" id="UP000198906">
    <property type="component" value="Unassembled WGS sequence"/>
</dbReference>
<comment type="similarity">
    <text evidence="1">Belongs to the LysR transcriptional regulatory family.</text>
</comment>
<dbReference type="InterPro" id="IPR000847">
    <property type="entry name" value="LysR_HTH_N"/>
</dbReference>
<keyword evidence="3 6" id="KW-0238">DNA-binding</keyword>
<dbReference type="PROSITE" id="PS50931">
    <property type="entry name" value="HTH_LYSR"/>
    <property type="match status" value="1"/>
</dbReference>
<dbReference type="Gene3D" id="3.40.190.290">
    <property type="match status" value="1"/>
</dbReference>
<dbReference type="FunFam" id="1.10.10.10:FF:000001">
    <property type="entry name" value="LysR family transcriptional regulator"/>
    <property type="match status" value="1"/>
</dbReference>
<evidence type="ECO:0000256" key="2">
    <source>
        <dbReference type="ARBA" id="ARBA00023015"/>
    </source>
</evidence>
<evidence type="ECO:0000313" key="6">
    <source>
        <dbReference type="EMBL" id="SCL17406.1"/>
    </source>
</evidence>
<dbReference type="SUPFAM" id="SSF46785">
    <property type="entry name" value="Winged helix' DNA-binding domain"/>
    <property type="match status" value="1"/>
</dbReference>
<name>A0A1C6RJN3_9ACTN</name>
<keyword evidence="2" id="KW-0805">Transcription regulation</keyword>
<reference evidence="7" key="1">
    <citation type="submission" date="2016-06" db="EMBL/GenBank/DDBJ databases">
        <authorList>
            <person name="Varghese N."/>
        </authorList>
    </citation>
    <scope>NUCLEOTIDE SEQUENCE [LARGE SCALE GENOMIC DNA]</scope>
    <source>
        <strain evidence="7">DSM 46123</strain>
    </source>
</reference>
<dbReference type="PANTHER" id="PTHR30346:SF0">
    <property type="entry name" value="HCA OPERON TRANSCRIPTIONAL ACTIVATOR HCAR"/>
    <property type="match status" value="1"/>
</dbReference>
<dbReference type="STRING" id="47866.GA0074694_1994"/>
<dbReference type="GO" id="GO:0003700">
    <property type="term" value="F:DNA-binding transcription factor activity"/>
    <property type="evidence" value="ECO:0007669"/>
    <property type="project" value="InterPro"/>
</dbReference>
<evidence type="ECO:0000256" key="1">
    <source>
        <dbReference type="ARBA" id="ARBA00009437"/>
    </source>
</evidence>
<dbReference type="InterPro" id="IPR036388">
    <property type="entry name" value="WH-like_DNA-bd_sf"/>
</dbReference>
<evidence type="ECO:0000259" key="5">
    <source>
        <dbReference type="PROSITE" id="PS50931"/>
    </source>
</evidence>
<evidence type="ECO:0000313" key="7">
    <source>
        <dbReference type="Proteomes" id="UP000198906"/>
    </source>
</evidence>
<keyword evidence="7" id="KW-1185">Reference proteome</keyword>
<dbReference type="PANTHER" id="PTHR30346">
    <property type="entry name" value="TRANSCRIPTIONAL DUAL REGULATOR HCAR-RELATED"/>
    <property type="match status" value="1"/>
</dbReference>
<feature type="domain" description="HTH lysR-type" evidence="5">
    <location>
        <begin position="18"/>
        <end position="75"/>
    </location>
</feature>
<accession>A0A1C6RJN3</accession>
<protein>
    <submittedName>
        <fullName evidence="6">DNA-binding transcriptional regulator, LysR family</fullName>
    </submittedName>
</protein>
<keyword evidence="4" id="KW-0804">Transcription</keyword>
<proteinExistence type="inferred from homology"/>
<dbReference type="Gene3D" id="1.10.10.10">
    <property type="entry name" value="Winged helix-like DNA-binding domain superfamily/Winged helix DNA-binding domain"/>
    <property type="match status" value="1"/>
</dbReference>
<dbReference type="PRINTS" id="PR00039">
    <property type="entry name" value="HTHLYSR"/>
</dbReference>
<sequence length="312" mass="33350">MAWKALGEHTRVRKGPRLDLRHLRYFVAVCDEGTVSAAADAVHVAQPSLSRQLRQLEDELGVALFRRASGRLTPSPAGLALLPQARDLLARWDSFRTSATLHAEGRLDRLTIAAPSVTMTDIVAPFVATLGPDSPTTDVLGADGTEPAALLARGTDLVVTSTSPGPPFRALRIAELPVWAQLRRDHPLASREVLPIESLLDSSIVLPPPATNARAVWDNAVQLAGLSFSGVIEAASSTIAQAHAAAGRGIAVASDDPRFDLVAIPLVHGAPARRLLVRLIAVWDGRHPAAAILKETAERLRDFTHLRYGAPE</sequence>
<dbReference type="Pfam" id="PF03466">
    <property type="entry name" value="LysR_substrate"/>
    <property type="match status" value="1"/>
</dbReference>
<gene>
    <name evidence="6" type="ORF">GA0074694_1994</name>
</gene>
<evidence type="ECO:0000256" key="4">
    <source>
        <dbReference type="ARBA" id="ARBA00023163"/>
    </source>
</evidence>
<dbReference type="InterPro" id="IPR036390">
    <property type="entry name" value="WH_DNA-bd_sf"/>
</dbReference>
<dbReference type="GO" id="GO:0032993">
    <property type="term" value="C:protein-DNA complex"/>
    <property type="evidence" value="ECO:0007669"/>
    <property type="project" value="TreeGrafter"/>
</dbReference>
<evidence type="ECO:0000256" key="3">
    <source>
        <dbReference type="ARBA" id="ARBA00023125"/>
    </source>
</evidence>
<dbReference type="AlphaFoldDB" id="A0A1C6RJN3"/>
<dbReference type="SUPFAM" id="SSF53850">
    <property type="entry name" value="Periplasmic binding protein-like II"/>
    <property type="match status" value="1"/>
</dbReference>
<dbReference type="InterPro" id="IPR005119">
    <property type="entry name" value="LysR_subst-bd"/>
</dbReference>
<dbReference type="EMBL" id="FMHU01000001">
    <property type="protein sequence ID" value="SCL17406.1"/>
    <property type="molecule type" value="Genomic_DNA"/>
</dbReference>
<dbReference type="GO" id="GO:0003677">
    <property type="term" value="F:DNA binding"/>
    <property type="evidence" value="ECO:0007669"/>
    <property type="project" value="UniProtKB-KW"/>
</dbReference>
<dbReference type="CDD" id="cd05466">
    <property type="entry name" value="PBP2_LTTR_substrate"/>
    <property type="match status" value="1"/>
</dbReference>